<dbReference type="Proteomes" id="UP000283269">
    <property type="component" value="Unassembled WGS sequence"/>
</dbReference>
<keyword evidence="3" id="KW-1185">Reference proteome</keyword>
<dbReference type="InterPro" id="IPR008984">
    <property type="entry name" value="SMAD_FHA_dom_sf"/>
</dbReference>
<evidence type="ECO:0000313" key="3">
    <source>
        <dbReference type="Proteomes" id="UP000283269"/>
    </source>
</evidence>
<accession>A0A409W2F6</accession>
<dbReference type="STRING" id="93625.A0A409W2F6"/>
<dbReference type="SMART" id="SM00240">
    <property type="entry name" value="FHA"/>
    <property type="match status" value="1"/>
</dbReference>
<sequence>MSTPTIDLSPAPGTFPFSAKTIPISSAKVTLGSIEVTESGKAAHVPSTSNGWFPAKMTDSVSSVSPLPLSSSHAQIWCDGGKVYIRDLDSAFGTYVNGLRVSSDTILKSGDTIPVHKSSHLTSFNKSLGSRIVRNEKTPAYITDLHLSPVIASVSINGLSS</sequence>
<dbReference type="EMBL" id="NHYD01003804">
    <property type="protein sequence ID" value="PPQ72687.1"/>
    <property type="molecule type" value="Genomic_DNA"/>
</dbReference>
<dbReference type="CDD" id="cd00060">
    <property type="entry name" value="FHA"/>
    <property type="match status" value="1"/>
</dbReference>
<dbReference type="AlphaFoldDB" id="A0A409W2F6"/>
<feature type="domain" description="FHA" evidence="1">
    <location>
        <begin position="69"/>
        <end position="101"/>
    </location>
</feature>
<proteinExistence type="predicted"/>
<comment type="caution">
    <text evidence="2">The sequence shown here is derived from an EMBL/GenBank/DDBJ whole genome shotgun (WGS) entry which is preliminary data.</text>
</comment>
<name>A0A409W2F6_PSICY</name>
<dbReference type="InParanoid" id="A0A409W2F6"/>
<evidence type="ECO:0000313" key="2">
    <source>
        <dbReference type="EMBL" id="PPQ72687.1"/>
    </source>
</evidence>
<dbReference type="Pfam" id="PF00498">
    <property type="entry name" value="FHA"/>
    <property type="match status" value="1"/>
</dbReference>
<dbReference type="SUPFAM" id="SSF49879">
    <property type="entry name" value="SMAD/FHA domain"/>
    <property type="match status" value="1"/>
</dbReference>
<evidence type="ECO:0000259" key="1">
    <source>
        <dbReference type="PROSITE" id="PS50006"/>
    </source>
</evidence>
<dbReference type="PROSITE" id="PS50006">
    <property type="entry name" value="FHA_DOMAIN"/>
    <property type="match status" value="1"/>
</dbReference>
<dbReference type="OrthoDB" id="687730at2759"/>
<dbReference type="Gene3D" id="2.60.200.20">
    <property type="match status" value="1"/>
</dbReference>
<gene>
    <name evidence="2" type="ORF">CVT25_012288</name>
</gene>
<reference evidence="2 3" key="1">
    <citation type="journal article" date="2018" name="Evol. Lett.">
        <title>Horizontal gene cluster transfer increased hallucinogenic mushroom diversity.</title>
        <authorList>
            <person name="Reynolds H.T."/>
            <person name="Vijayakumar V."/>
            <person name="Gluck-Thaler E."/>
            <person name="Korotkin H.B."/>
            <person name="Matheny P.B."/>
            <person name="Slot J.C."/>
        </authorList>
    </citation>
    <scope>NUCLEOTIDE SEQUENCE [LARGE SCALE GENOMIC DNA]</scope>
    <source>
        <strain evidence="2 3">2631</strain>
    </source>
</reference>
<protein>
    <recommendedName>
        <fullName evidence="1">FHA domain-containing protein</fullName>
    </recommendedName>
</protein>
<organism evidence="2 3">
    <name type="scientific">Psilocybe cyanescens</name>
    <dbReference type="NCBI Taxonomy" id="93625"/>
    <lineage>
        <taxon>Eukaryota</taxon>
        <taxon>Fungi</taxon>
        <taxon>Dikarya</taxon>
        <taxon>Basidiomycota</taxon>
        <taxon>Agaricomycotina</taxon>
        <taxon>Agaricomycetes</taxon>
        <taxon>Agaricomycetidae</taxon>
        <taxon>Agaricales</taxon>
        <taxon>Agaricineae</taxon>
        <taxon>Strophariaceae</taxon>
        <taxon>Psilocybe</taxon>
    </lineage>
</organism>
<dbReference type="InterPro" id="IPR000253">
    <property type="entry name" value="FHA_dom"/>
</dbReference>